<keyword evidence="2" id="KW-1185">Reference proteome</keyword>
<dbReference type="EMBL" id="AAOF01000003">
    <property type="protein sequence ID" value="EAR22337.1"/>
    <property type="molecule type" value="Genomic_DNA"/>
</dbReference>
<evidence type="ECO:0000313" key="2">
    <source>
        <dbReference type="Proteomes" id="UP000003374"/>
    </source>
</evidence>
<sequence length="54" mass="5969">MSTLSSAKTDNMIDEICHYGHAMETADYELKVVAMAKNFYGPGLSTNSGYGYQR</sequence>
<protein>
    <submittedName>
        <fullName evidence="1">Uncharacterized protein</fullName>
    </submittedName>
</protein>
<dbReference type="HOGENOM" id="CLU_3045793_0_0_6"/>
<comment type="caution">
    <text evidence="1">The sequence shown here is derived from an EMBL/GenBank/DDBJ whole genome shotgun (WGS) entry which is preliminary data.</text>
</comment>
<name>A4BP36_9GAMM</name>
<proteinExistence type="predicted"/>
<evidence type="ECO:0000313" key="1">
    <source>
        <dbReference type="EMBL" id="EAR22337.1"/>
    </source>
</evidence>
<accession>A4BP36</accession>
<gene>
    <name evidence="1" type="ORF">NB231_11394</name>
</gene>
<organism evidence="1 2">
    <name type="scientific">Nitrococcus mobilis Nb-231</name>
    <dbReference type="NCBI Taxonomy" id="314278"/>
    <lineage>
        <taxon>Bacteria</taxon>
        <taxon>Pseudomonadati</taxon>
        <taxon>Pseudomonadota</taxon>
        <taxon>Gammaproteobacteria</taxon>
        <taxon>Chromatiales</taxon>
        <taxon>Ectothiorhodospiraceae</taxon>
        <taxon>Nitrococcus</taxon>
    </lineage>
</organism>
<dbReference type="AlphaFoldDB" id="A4BP36"/>
<dbReference type="Proteomes" id="UP000003374">
    <property type="component" value="Unassembled WGS sequence"/>
</dbReference>
<reference evidence="1 2" key="1">
    <citation type="submission" date="2006-02" db="EMBL/GenBank/DDBJ databases">
        <authorList>
            <person name="Waterbury J."/>
            <person name="Ferriera S."/>
            <person name="Johnson J."/>
            <person name="Kravitz S."/>
            <person name="Halpern A."/>
            <person name="Remington K."/>
            <person name="Beeson K."/>
            <person name="Tran B."/>
            <person name="Rogers Y.-H."/>
            <person name="Friedman R."/>
            <person name="Venter J.C."/>
        </authorList>
    </citation>
    <scope>NUCLEOTIDE SEQUENCE [LARGE SCALE GENOMIC DNA]</scope>
    <source>
        <strain evidence="1 2">Nb-231</strain>
    </source>
</reference>